<sequence length="372" mass="42265">MARIGFLSHSDMSLYYFRKPIMKELKNLGHEIFAISPKGEFSKLLEDEFNVINYEIKAGSINPFRVISDFNSLKDALRDLNLDMLQTAAHKSNTFGTFAAKSVGIKNVINLVEGLGSFYVEDNFKSLAIRFILNRLNKKAFRLSDKTIFVNDSDPDYMIKKGIIKENKVVRIKSVGVDASYFDPESATPYPFNTDKKVVMMIGRALWHKGIREFYQAAEILKDRKDVLFVFVGDVYEGNKSSAGSDFLLGKNVLWIRWSDKIKELLKASYLYALPSYKEGFPRTVLEAMSMAKPCVVSDVSGCNEAIKDGFNGLLCKPMDSKDLATKIAMLLNDDEMALEFGRNGRNLVIKNYNQPIITKKYLEVYKEFIDV</sequence>
<dbReference type="PANTHER" id="PTHR12526:SF638">
    <property type="entry name" value="SPORE COAT PROTEIN SA"/>
    <property type="match status" value="1"/>
</dbReference>
<reference evidence="2 3" key="1">
    <citation type="submission" date="2020-10" db="EMBL/GenBank/DDBJ databases">
        <title>Campylobacter and Helicobacter PacBio genomes.</title>
        <authorList>
            <person name="Lane C."/>
        </authorList>
    </citation>
    <scope>NUCLEOTIDE SEQUENCE [LARGE SCALE GENOMIC DNA]</scope>
    <source>
        <strain evidence="2 3">2016D-0077</strain>
    </source>
</reference>
<evidence type="ECO:0000313" key="3">
    <source>
        <dbReference type="Proteomes" id="UP000594749"/>
    </source>
</evidence>
<dbReference type="GO" id="GO:0016757">
    <property type="term" value="F:glycosyltransferase activity"/>
    <property type="evidence" value="ECO:0007669"/>
    <property type="project" value="InterPro"/>
</dbReference>
<keyword evidence="3" id="KW-1185">Reference proteome</keyword>
<dbReference type="Proteomes" id="UP000594749">
    <property type="component" value="Chromosome"/>
</dbReference>
<dbReference type="Gene3D" id="3.40.50.2000">
    <property type="entry name" value="Glycogen Phosphorylase B"/>
    <property type="match status" value="2"/>
</dbReference>
<accession>A0A7M1LI17</accession>
<keyword evidence="2" id="KW-0808">Transferase</keyword>
<gene>
    <name evidence="2" type="primary">pglA</name>
    <name evidence="2" type="ORF">IMC76_02095</name>
</gene>
<feature type="domain" description="Glycosyl transferase family 1" evidence="1">
    <location>
        <begin position="189"/>
        <end position="347"/>
    </location>
</feature>
<dbReference type="RefSeq" id="WP_025802743.1">
    <property type="nucleotide sequence ID" value="NZ_CP053842.1"/>
</dbReference>
<dbReference type="EMBL" id="CP063078">
    <property type="protein sequence ID" value="QOQ87624.1"/>
    <property type="molecule type" value="Genomic_DNA"/>
</dbReference>
<evidence type="ECO:0000259" key="1">
    <source>
        <dbReference type="Pfam" id="PF00534"/>
    </source>
</evidence>
<dbReference type="CDD" id="cd03808">
    <property type="entry name" value="GT4_CapM-like"/>
    <property type="match status" value="1"/>
</dbReference>
<dbReference type="PANTHER" id="PTHR12526">
    <property type="entry name" value="GLYCOSYLTRANSFERASE"/>
    <property type="match status" value="1"/>
</dbReference>
<dbReference type="Pfam" id="PF00534">
    <property type="entry name" value="Glycos_transf_1"/>
    <property type="match status" value="1"/>
</dbReference>
<dbReference type="AlphaFoldDB" id="A0A7M1LI17"/>
<protein>
    <submittedName>
        <fullName evidence="2">N, N'-diacetylbacillosaminyl-diphospho-undecaprenol alpha-1,3-N-acetylgalactosaminyltransferase</fullName>
    </submittedName>
</protein>
<dbReference type="SUPFAM" id="SSF53756">
    <property type="entry name" value="UDP-Glycosyltransferase/glycogen phosphorylase"/>
    <property type="match status" value="1"/>
</dbReference>
<dbReference type="InterPro" id="IPR001296">
    <property type="entry name" value="Glyco_trans_1"/>
</dbReference>
<dbReference type="OrthoDB" id="9775208at2"/>
<proteinExistence type="predicted"/>
<organism evidence="2 3">
    <name type="scientific">Campylobacter corcagiensis</name>
    <dbReference type="NCBI Taxonomy" id="1448857"/>
    <lineage>
        <taxon>Bacteria</taxon>
        <taxon>Pseudomonadati</taxon>
        <taxon>Campylobacterota</taxon>
        <taxon>Epsilonproteobacteria</taxon>
        <taxon>Campylobacterales</taxon>
        <taxon>Campylobacteraceae</taxon>
        <taxon>Campylobacter</taxon>
    </lineage>
</organism>
<name>A0A7M1LI17_9BACT</name>
<evidence type="ECO:0000313" key="2">
    <source>
        <dbReference type="EMBL" id="QOQ87624.1"/>
    </source>
</evidence>